<proteinExistence type="predicted"/>
<feature type="compositionally biased region" description="Polar residues" evidence="1">
    <location>
        <begin position="63"/>
        <end position="72"/>
    </location>
</feature>
<evidence type="ECO:0000313" key="3">
    <source>
        <dbReference type="Proteomes" id="UP000243528"/>
    </source>
</evidence>
<keyword evidence="3" id="KW-1185">Reference proteome</keyword>
<name>A0A2P8DF42_9ACTN</name>
<protein>
    <submittedName>
        <fullName evidence="2">Uncharacterized protein</fullName>
    </submittedName>
</protein>
<organism evidence="2 3">
    <name type="scientific">Haloactinopolyspora alba</name>
    <dbReference type="NCBI Taxonomy" id="648780"/>
    <lineage>
        <taxon>Bacteria</taxon>
        <taxon>Bacillati</taxon>
        <taxon>Actinomycetota</taxon>
        <taxon>Actinomycetes</taxon>
        <taxon>Jiangellales</taxon>
        <taxon>Jiangellaceae</taxon>
        <taxon>Haloactinopolyspora</taxon>
    </lineage>
</organism>
<dbReference type="RefSeq" id="WP_106539815.1">
    <property type="nucleotide sequence ID" value="NZ_PYGE01000028.1"/>
</dbReference>
<comment type="caution">
    <text evidence="2">The sequence shown here is derived from an EMBL/GenBank/DDBJ whole genome shotgun (WGS) entry which is preliminary data.</text>
</comment>
<dbReference type="EMBL" id="PYGE01000028">
    <property type="protein sequence ID" value="PSK95818.1"/>
    <property type="molecule type" value="Genomic_DNA"/>
</dbReference>
<dbReference type="Proteomes" id="UP000243528">
    <property type="component" value="Unassembled WGS sequence"/>
</dbReference>
<evidence type="ECO:0000313" key="2">
    <source>
        <dbReference type="EMBL" id="PSK95818.1"/>
    </source>
</evidence>
<accession>A0A2P8DF42</accession>
<gene>
    <name evidence="2" type="ORF">CLV30_12870</name>
</gene>
<reference evidence="2 3" key="1">
    <citation type="submission" date="2018-03" db="EMBL/GenBank/DDBJ databases">
        <title>Genomic Encyclopedia of Archaeal and Bacterial Type Strains, Phase II (KMG-II): from individual species to whole genera.</title>
        <authorList>
            <person name="Goeker M."/>
        </authorList>
    </citation>
    <scope>NUCLEOTIDE SEQUENCE [LARGE SCALE GENOMIC DNA]</scope>
    <source>
        <strain evidence="2 3">DSM 45211</strain>
    </source>
</reference>
<evidence type="ECO:0000256" key="1">
    <source>
        <dbReference type="SAM" id="MobiDB-lite"/>
    </source>
</evidence>
<sequence length="138" mass="14478">MTTHDVTCPVELCEHTITAGPQSVAVLADHLTGEHYVRADQLLALLIDAGADSEPLDRPALATQPNRTSASGQPYRHATAGDVVAGVGTPMCGAHVTVQVVRGDDGQPRRAASVLQPGAAPPDCAACRKAVKRRELRR</sequence>
<feature type="region of interest" description="Disordered" evidence="1">
    <location>
        <begin position="54"/>
        <end position="76"/>
    </location>
</feature>
<dbReference type="AlphaFoldDB" id="A0A2P8DF42"/>